<dbReference type="VEuPathDB" id="MicrosporidiaDB:VICG_01908"/>
<dbReference type="InterPro" id="IPR008991">
    <property type="entry name" value="Translation_prot_SH3-like_sf"/>
</dbReference>
<protein>
    <recommendedName>
        <fullName evidence="7">Ribosomal protein L21e</fullName>
    </recommendedName>
</protein>
<comment type="similarity">
    <text evidence="1">Belongs to the eukaryotic ribosomal protein eL21 family.</text>
</comment>
<feature type="compositionally biased region" description="Basic and acidic residues" evidence="4">
    <location>
        <begin position="64"/>
        <end position="81"/>
    </location>
</feature>
<dbReference type="PANTHER" id="PTHR20981">
    <property type="entry name" value="60S RIBOSOMAL PROTEIN L21"/>
    <property type="match status" value="1"/>
</dbReference>
<accession>L2GJJ0</accession>
<feature type="region of interest" description="Disordered" evidence="4">
    <location>
        <begin position="64"/>
        <end position="87"/>
    </location>
</feature>
<dbReference type="InterPro" id="IPR001147">
    <property type="entry name" value="Ribosomal_eL21"/>
</dbReference>
<dbReference type="Pfam" id="PF01157">
    <property type="entry name" value="Ribosomal_L21e"/>
    <property type="match status" value="1"/>
</dbReference>
<dbReference type="OMA" id="RGTRYML"/>
<dbReference type="RefSeq" id="XP_007605353.1">
    <property type="nucleotide sequence ID" value="XM_007605291.1"/>
</dbReference>
<dbReference type="Gene3D" id="6.10.250.3260">
    <property type="match status" value="1"/>
</dbReference>
<reference evidence="6" key="1">
    <citation type="submission" date="2011-05" db="EMBL/GenBank/DDBJ databases">
        <title>The genome sequence of Vittaforma corneae strain ATCC 50505.</title>
        <authorList>
            <consortium name="The Broad Institute Genome Sequencing Platform"/>
            <person name="Cuomo C."/>
            <person name="Didier E."/>
            <person name="Bowers L."/>
            <person name="Young S.K."/>
            <person name="Zeng Q."/>
            <person name="Gargeya S."/>
            <person name="Fitzgerald M."/>
            <person name="Haas B."/>
            <person name="Abouelleil A."/>
            <person name="Alvarado L."/>
            <person name="Arachchi H.M."/>
            <person name="Berlin A."/>
            <person name="Chapman S.B."/>
            <person name="Gearin G."/>
            <person name="Goldberg J."/>
            <person name="Griggs A."/>
            <person name="Gujja S."/>
            <person name="Hansen M."/>
            <person name="Heiman D."/>
            <person name="Howarth C."/>
            <person name="Larimer J."/>
            <person name="Lui A."/>
            <person name="MacDonald P.J.P."/>
            <person name="McCowen C."/>
            <person name="Montmayeur A."/>
            <person name="Murphy C."/>
            <person name="Neiman D."/>
            <person name="Pearson M."/>
            <person name="Priest M."/>
            <person name="Roberts A."/>
            <person name="Saif S."/>
            <person name="Shea T."/>
            <person name="Sisk P."/>
            <person name="Stolte C."/>
            <person name="Sykes S."/>
            <person name="Wortman J."/>
            <person name="Nusbaum C."/>
            <person name="Birren B."/>
        </authorList>
    </citation>
    <scope>NUCLEOTIDE SEQUENCE [LARGE SCALE GENOMIC DNA]</scope>
    <source>
        <strain evidence="6">ATCC 50505</strain>
    </source>
</reference>
<evidence type="ECO:0000256" key="1">
    <source>
        <dbReference type="ARBA" id="ARBA00008427"/>
    </source>
</evidence>
<dbReference type="OrthoDB" id="1539250at2759"/>
<dbReference type="InterPro" id="IPR036948">
    <property type="entry name" value="Ribosomal_eL21_sf"/>
</dbReference>
<dbReference type="InParanoid" id="L2GJJ0"/>
<keyword evidence="3" id="KW-0687">Ribonucleoprotein</keyword>
<dbReference type="AlphaFoldDB" id="L2GJJ0"/>
<gene>
    <name evidence="5" type="ORF">VICG_01908</name>
</gene>
<sequence>MPHKYYHGKTGIIYNVNPRSYGVIFYRRVGGKYIERVMHIRPEHLTLSRSMEDMKNRQKKYAEQVKEASKSGMKVRPEKILPKGPRPAFTLSLKNNTPIQVSEKPYVPFF</sequence>
<dbReference type="GO" id="GO:0005840">
    <property type="term" value="C:ribosome"/>
    <property type="evidence" value="ECO:0007669"/>
    <property type="project" value="UniProtKB-KW"/>
</dbReference>
<dbReference type="HOGENOM" id="CLU_103610_0_1_1"/>
<dbReference type="FunCoup" id="L2GJJ0">
    <property type="interactions" value="185"/>
</dbReference>
<dbReference type="GO" id="GO:0003735">
    <property type="term" value="F:structural constituent of ribosome"/>
    <property type="evidence" value="ECO:0007669"/>
    <property type="project" value="InterPro"/>
</dbReference>
<dbReference type="EMBL" id="JH370151">
    <property type="protein sequence ID" value="ELA41026.1"/>
    <property type="molecule type" value="Genomic_DNA"/>
</dbReference>
<evidence type="ECO:0000256" key="2">
    <source>
        <dbReference type="ARBA" id="ARBA00022980"/>
    </source>
</evidence>
<evidence type="ECO:0000256" key="3">
    <source>
        <dbReference type="ARBA" id="ARBA00023274"/>
    </source>
</evidence>
<dbReference type="Gene3D" id="2.30.30.70">
    <property type="entry name" value="Ribosomal protein L21"/>
    <property type="match status" value="1"/>
</dbReference>
<dbReference type="GeneID" id="19882618"/>
<evidence type="ECO:0000313" key="6">
    <source>
        <dbReference type="Proteomes" id="UP000011082"/>
    </source>
</evidence>
<keyword evidence="6" id="KW-1185">Reference proteome</keyword>
<proteinExistence type="inferred from homology"/>
<keyword evidence="2" id="KW-0689">Ribosomal protein</keyword>
<evidence type="ECO:0008006" key="7">
    <source>
        <dbReference type="Google" id="ProtNLM"/>
    </source>
</evidence>
<name>L2GJJ0_VITCO</name>
<evidence type="ECO:0000313" key="5">
    <source>
        <dbReference type="EMBL" id="ELA41026.1"/>
    </source>
</evidence>
<dbReference type="SUPFAM" id="SSF50104">
    <property type="entry name" value="Translation proteins SH3-like domain"/>
    <property type="match status" value="1"/>
</dbReference>
<dbReference type="STRING" id="993615.L2GJJ0"/>
<dbReference type="GO" id="GO:0006412">
    <property type="term" value="P:translation"/>
    <property type="evidence" value="ECO:0007669"/>
    <property type="project" value="InterPro"/>
</dbReference>
<dbReference type="GO" id="GO:1990904">
    <property type="term" value="C:ribonucleoprotein complex"/>
    <property type="evidence" value="ECO:0007669"/>
    <property type="project" value="UniProtKB-KW"/>
</dbReference>
<evidence type="ECO:0000256" key="4">
    <source>
        <dbReference type="SAM" id="MobiDB-lite"/>
    </source>
</evidence>
<dbReference type="Proteomes" id="UP000011082">
    <property type="component" value="Unassembled WGS sequence"/>
</dbReference>
<organism evidence="5 6">
    <name type="scientific">Vittaforma corneae (strain ATCC 50505)</name>
    <name type="common">Microsporidian parasite</name>
    <name type="synonym">Nosema corneum</name>
    <dbReference type="NCBI Taxonomy" id="993615"/>
    <lineage>
        <taxon>Eukaryota</taxon>
        <taxon>Fungi</taxon>
        <taxon>Fungi incertae sedis</taxon>
        <taxon>Microsporidia</taxon>
        <taxon>Nosematidae</taxon>
        <taxon>Vittaforma</taxon>
    </lineage>
</organism>